<comment type="caution">
    <text evidence="2">The sequence shown here is derived from an EMBL/GenBank/DDBJ whole genome shotgun (WGS) entry which is preliminary data.</text>
</comment>
<proteinExistence type="predicted"/>
<dbReference type="PANTHER" id="PTHR38585:SF1">
    <property type="entry name" value="TRANSMEMBRANE PROTEIN"/>
    <property type="match status" value="1"/>
</dbReference>
<name>A0A835VRR9_CHLIN</name>
<evidence type="ECO:0000313" key="3">
    <source>
        <dbReference type="Proteomes" id="UP000650467"/>
    </source>
</evidence>
<dbReference type="PANTHER" id="PTHR38585">
    <property type="entry name" value="TRANSMEMBRANE PROTEIN"/>
    <property type="match status" value="1"/>
</dbReference>
<sequence length="413" mass="41987">MVGQALKEAMDKVDWPAAQRALSSAASHPAVQQVGAATLQLVTSCSAYSATLAVAHVGAGCLRIHTATPLLGTLGGLAAVSAASVAAGHVSRATLAALQAAGGDLRGTVLLLPHHLLHSWRGGEAAVDAVLGPLVYRFLLRHDFRRLLPSHLAKPGAFGFLHVPTGAAEYATAAEKAQLSVLFGRDGCHHCGTLRNGVIGDHMPPYKVVRDAVAAREAAGGLEKLLRRAADALGLKDNSLKQVYFAQCRDCSGRQAQLMRNGTRATLLPGGLWPPELVLHAPQRLAARPSLPALLVGSRYYVDAAVAAAAAGGRRPGGGGTAAEAEERGGGGKADSGGRKGSGRGGVFRQDSAAWQEDAAGRRGGLRGGMQCGLGCDHGEGAEGGVAGEAAGGALCGCGVWEAAQPLAQLLPA</sequence>
<feature type="compositionally biased region" description="Gly residues" evidence="1">
    <location>
        <begin position="331"/>
        <end position="346"/>
    </location>
</feature>
<dbReference type="AlphaFoldDB" id="A0A835VRR9"/>
<keyword evidence="3" id="KW-1185">Reference proteome</keyword>
<protein>
    <submittedName>
        <fullName evidence="2">Uncharacterized protein</fullName>
    </submittedName>
</protein>
<feature type="region of interest" description="Disordered" evidence="1">
    <location>
        <begin position="311"/>
        <end position="356"/>
    </location>
</feature>
<dbReference type="OrthoDB" id="70850at2759"/>
<evidence type="ECO:0000313" key="2">
    <source>
        <dbReference type="EMBL" id="KAG2423011.1"/>
    </source>
</evidence>
<dbReference type="Proteomes" id="UP000650467">
    <property type="component" value="Unassembled WGS sequence"/>
</dbReference>
<dbReference type="EMBL" id="JAEHOC010000088">
    <property type="protein sequence ID" value="KAG2423011.1"/>
    <property type="molecule type" value="Genomic_DNA"/>
</dbReference>
<reference evidence="2" key="1">
    <citation type="journal article" date="2020" name="bioRxiv">
        <title>Comparative genomics of Chlamydomonas.</title>
        <authorList>
            <person name="Craig R.J."/>
            <person name="Hasan A.R."/>
            <person name="Ness R.W."/>
            <person name="Keightley P.D."/>
        </authorList>
    </citation>
    <scope>NUCLEOTIDE SEQUENCE</scope>
    <source>
        <strain evidence="2">SAG 7.73</strain>
    </source>
</reference>
<organism evidence="2 3">
    <name type="scientific">Chlamydomonas incerta</name>
    <dbReference type="NCBI Taxonomy" id="51695"/>
    <lineage>
        <taxon>Eukaryota</taxon>
        <taxon>Viridiplantae</taxon>
        <taxon>Chlorophyta</taxon>
        <taxon>core chlorophytes</taxon>
        <taxon>Chlorophyceae</taxon>
        <taxon>CS clade</taxon>
        <taxon>Chlamydomonadales</taxon>
        <taxon>Chlamydomonadaceae</taxon>
        <taxon>Chlamydomonas</taxon>
    </lineage>
</organism>
<gene>
    <name evidence="2" type="ORF">HXX76_015609</name>
</gene>
<accession>A0A835VRR9</accession>
<evidence type="ECO:0000256" key="1">
    <source>
        <dbReference type="SAM" id="MobiDB-lite"/>
    </source>
</evidence>